<reference evidence="2 3" key="1">
    <citation type="journal article" date="2024" name="G3 (Bethesda)">
        <title>Genome assembly of Hibiscus sabdariffa L. provides insights into metabolisms of medicinal natural products.</title>
        <authorList>
            <person name="Kim T."/>
        </authorList>
    </citation>
    <scope>NUCLEOTIDE SEQUENCE [LARGE SCALE GENOMIC DNA]</scope>
    <source>
        <strain evidence="2">TK-2024</strain>
        <tissue evidence="2">Old leaves</tissue>
    </source>
</reference>
<keyword evidence="3" id="KW-1185">Reference proteome</keyword>
<sequence length="181" mass="19485">MGPQGFGSMDLEAELEEQKKVTRRMEDSARAIFVAYVDKTLQRFDEKDMMITISKMRNNDAGDMGGLECFYGDVVSKIGLSLEEKAAMDAILATVKAGGSSGGRNGGFSGEYGDDFLKTKLGFDMVKNSGSRGDNKSELADGYEREGGMVVDDIEEKPNSKGNGLEVELRRGGEYGGTGSC</sequence>
<protein>
    <submittedName>
        <fullName evidence="2">Uncharacterized protein</fullName>
    </submittedName>
</protein>
<feature type="compositionally biased region" description="Basic and acidic residues" evidence="1">
    <location>
        <begin position="133"/>
        <end position="147"/>
    </location>
</feature>
<accession>A0ABR2G099</accession>
<evidence type="ECO:0000313" key="3">
    <source>
        <dbReference type="Proteomes" id="UP001472677"/>
    </source>
</evidence>
<name>A0ABR2G099_9ROSI</name>
<organism evidence="2 3">
    <name type="scientific">Hibiscus sabdariffa</name>
    <name type="common">roselle</name>
    <dbReference type="NCBI Taxonomy" id="183260"/>
    <lineage>
        <taxon>Eukaryota</taxon>
        <taxon>Viridiplantae</taxon>
        <taxon>Streptophyta</taxon>
        <taxon>Embryophyta</taxon>
        <taxon>Tracheophyta</taxon>
        <taxon>Spermatophyta</taxon>
        <taxon>Magnoliopsida</taxon>
        <taxon>eudicotyledons</taxon>
        <taxon>Gunneridae</taxon>
        <taxon>Pentapetalae</taxon>
        <taxon>rosids</taxon>
        <taxon>malvids</taxon>
        <taxon>Malvales</taxon>
        <taxon>Malvaceae</taxon>
        <taxon>Malvoideae</taxon>
        <taxon>Hibiscus</taxon>
    </lineage>
</organism>
<proteinExistence type="predicted"/>
<gene>
    <name evidence="2" type="ORF">V6N12_024100</name>
</gene>
<dbReference type="EMBL" id="JBBPBM010000004">
    <property type="protein sequence ID" value="KAK8589709.1"/>
    <property type="molecule type" value="Genomic_DNA"/>
</dbReference>
<dbReference type="Proteomes" id="UP001472677">
    <property type="component" value="Unassembled WGS sequence"/>
</dbReference>
<feature type="region of interest" description="Disordered" evidence="1">
    <location>
        <begin position="129"/>
        <end position="181"/>
    </location>
</feature>
<comment type="caution">
    <text evidence="2">The sequence shown here is derived from an EMBL/GenBank/DDBJ whole genome shotgun (WGS) entry which is preliminary data.</text>
</comment>
<evidence type="ECO:0000256" key="1">
    <source>
        <dbReference type="SAM" id="MobiDB-lite"/>
    </source>
</evidence>
<evidence type="ECO:0000313" key="2">
    <source>
        <dbReference type="EMBL" id="KAK8589709.1"/>
    </source>
</evidence>